<dbReference type="SUPFAM" id="SSF52218">
    <property type="entry name" value="Flavoproteins"/>
    <property type="match status" value="1"/>
</dbReference>
<dbReference type="OrthoDB" id="9805976at2"/>
<dbReference type="InterPro" id="IPR005025">
    <property type="entry name" value="FMN_Rdtase-like_dom"/>
</dbReference>
<dbReference type="Pfam" id="PF03358">
    <property type="entry name" value="FMN_red"/>
    <property type="match status" value="1"/>
</dbReference>
<dbReference type="PANTHER" id="PTHR43278">
    <property type="entry name" value="NAD(P)H-DEPENDENT FMN-CONTAINING OXIDOREDUCTASE YWQN-RELATED"/>
    <property type="match status" value="1"/>
</dbReference>
<feature type="domain" description="NADPH-dependent FMN reductase-like" evidence="3">
    <location>
        <begin position="1"/>
        <end position="130"/>
    </location>
</feature>
<evidence type="ECO:0000259" key="3">
    <source>
        <dbReference type="Pfam" id="PF03358"/>
    </source>
</evidence>
<evidence type="ECO:0000313" key="5">
    <source>
        <dbReference type="Proteomes" id="UP000190285"/>
    </source>
</evidence>
<dbReference type="Proteomes" id="UP000190285">
    <property type="component" value="Unassembled WGS sequence"/>
</dbReference>
<dbReference type="EMBL" id="FUZT01000008">
    <property type="protein sequence ID" value="SKC79262.1"/>
    <property type="molecule type" value="Genomic_DNA"/>
</dbReference>
<sequence length="191" mass="21455">MKFCILMGSPRLNGNTAELVKPFIEELEMNGVEVIYITLADKNISFCRGCYTCQNVTGEYGCPQDDDMKDIVRSIVQSDCLVLAAPIYTWYCPAEMKAVLDRFYGMNKFYGSGKGSLWEGKKCAIIATHGYDVEYGAKPFETGIRRLCEHSNLNYAGMYSVKDEDDKASFQTLEAIRGARKFALKILGKEL</sequence>
<keyword evidence="5" id="KW-1185">Reference proteome</keyword>
<name>A0A1T5LTG5_9FIRM</name>
<dbReference type="Gene3D" id="3.40.50.360">
    <property type="match status" value="1"/>
</dbReference>
<proteinExistence type="predicted"/>
<dbReference type="STRING" id="36842.SAMN02194393_03274"/>
<accession>A0A1T5LTG5</accession>
<reference evidence="4 5" key="1">
    <citation type="submission" date="2017-02" db="EMBL/GenBank/DDBJ databases">
        <authorList>
            <person name="Peterson S.W."/>
        </authorList>
    </citation>
    <scope>NUCLEOTIDE SEQUENCE [LARGE SCALE GENOMIC DNA]</scope>
    <source>
        <strain evidence="4 5">M1</strain>
    </source>
</reference>
<protein>
    <submittedName>
        <fullName evidence="4">Multimeric flavodoxin WrbA</fullName>
    </submittedName>
</protein>
<dbReference type="AlphaFoldDB" id="A0A1T5LTG5"/>
<dbReference type="PANTHER" id="PTHR43278:SF4">
    <property type="entry name" value="NAD(P)H-DEPENDENT FMN-CONTAINING OXIDOREDUCTASE YWQN-RELATED"/>
    <property type="match status" value="1"/>
</dbReference>
<dbReference type="InterPro" id="IPR051796">
    <property type="entry name" value="ISF_SsuE-like"/>
</dbReference>
<organism evidence="4 5">
    <name type="scientific">Maledivibacter halophilus</name>
    <dbReference type="NCBI Taxonomy" id="36842"/>
    <lineage>
        <taxon>Bacteria</taxon>
        <taxon>Bacillati</taxon>
        <taxon>Bacillota</taxon>
        <taxon>Clostridia</taxon>
        <taxon>Peptostreptococcales</taxon>
        <taxon>Caminicellaceae</taxon>
        <taxon>Maledivibacter</taxon>
    </lineage>
</organism>
<keyword evidence="2" id="KW-0288">FMN</keyword>
<dbReference type="RefSeq" id="WP_079493052.1">
    <property type="nucleotide sequence ID" value="NZ_FUZT01000008.1"/>
</dbReference>
<gene>
    <name evidence="4" type="ORF">SAMN02194393_03274</name>
</gene>
<evidence type="ECO:0000256" key="1">
    <source>
        <dbReference type="ARBA" id="ARBA00022630"/>
    </source>
</evidence>
<dbReference type="GO" id="GO:0016491">
    <property type="term" value="F:oxidoreductase activity"/>
    <property type="evidence" value="ECO:0007669"/>
    <property type="project" value="InterPro"/>
</dbReference>
<dbReference type="InterPro" id="IPR029039">
    <property type="entry name" value="Flavoprotein-like_sf"/>
</dbReference>
<evidence type="ECO:0000313" key="4">
    <source>
        <dbReference type="EMBL" id="SKC79262.1"/>
    </source>
</evidence>
<evidence type="ECO:0000256" key="2">
    <source>
        <dbReference type="ARBA" id="ARBA00022643"/>
    </source>
</evidence>
<keyword evidence="1" id="KW-0285">Flavoprotein</keyword>